<proteinExistence type="predicted"/>
<dbReference type="PANTHER" id="PTHR21310:SF54">
    <property type="entry name" value="AMINOGLYCOSIDE PHOSPHOTRANSFERASE DOMAIN-CONTAINING PROTEIN"/>
    <property type="match status" value="1"/>
</dbReference>
<dbReference type="InParanoid" id="A0A084R158"/>
<dbReference type="InterPro" id="IPR051678">
    <property type="entry name" value="AGP_Transferase"/>
</dbReference>
<sequence length="295" mass="33821">MFIDRTCPTTHNDENFALEDSSFFKQKRAASLPSPSDIRGLANASTNPFAVDFNRPTPVSIPSLGLFVKYGADVPVVEAKTQMKMHALLKGRVPIPEVYGWRVDSKQTFIYMELISGDTLNASWGDIRENMRLTICEELRDMVQAWRSLKQDSKDPYIGSDGGEEPLNEIFFADRPWLRGPYRGQNAVEQLHEACRLDIRNDVPIVFTHNDIAPPNILLTPGPRPKIAAIVDWTQSGWYPAYWESCKARRVGVLAELMSEELQDEWHEKYLPRIVDMLDEEAYYHPFIRFEQSII</sequence>
<feature type="domain" description="Aminoglycoside phosphotransferase" evidence="1">
    <location>
        <begin position="78"/>
        <end position="244"/>
    </location>
</feature>
<dbReference type="HOGENOM" id="CLU_021768_0_1_1"/>
<evidence type="ECO:0000313" key="2">
    <source>
        <dbReference type="EMBL" id="KFA69943.1"/>
    </source>
</evidence>
<accession>A0A084R158</accession>
<name>A0A084R158_STAC4</name>
<dbReference type="EMBL" id="KL659316">
    <property type="protein sequence ID" value="KFA69943.1"/>
    <property type="molecule type" value="Genomic_DNA"/>
</dbReference>
<dbReference type="Pfam" id="PF01636">
    <property type="entry name" value="APH"/>
    <property type="match status" value="1"/>
</dbReference>
<dbReference type="AlphaFoldDB" id="A0A084R158"/>
<evidence type="ECO:0000259" key="1">
    <source>
        <dbReference type="Pfam" id="PF01636"/>
    </source>
</evidence>
<dbReference type="InterPro" id="IPR011009">
    <property type="entry name" value="Kinase-like_dom_sf"/>
</dbReference>
<dbReference type="SUPFAM" id="SSF56112">
    <property type="entry name" value="Protein kinase-like (PK-like)"/>
    <property type="match status" value="1"/>
</dbReference>
<protein>
    <recommendedName>
        <fullName evidence="1">Aminoglycoside phosphotransferase domain-containing protein</fullName>
    </recommendedName>
</protein>
<dbReference type="OMA" id="QNMVYKQ"/>
<dbReference type="PANTHER" id="PTHR21310">
    <property type="entry name" value="AMINOGLYCOSIDE PHOSPHOTRANSFERASE-RELATED-RELATED"/>
    <property type="match status" value="1"/>
</dbReference>
<dbReference type="Gene3D" id="3.90.1200.10">
    <property type="match status" value="1"/>
</dbReference>
<dbReference type="Proteomes" id="UP000028524">
    <property type="component" value="Unassembled WGS sequence"/>
</dbReference>
<dbReference type="InterPro" id="IPR002575">
    <property type="entry name" value="Aminoglycoside_PTrfase"/>
</dbReference>
<evidence type="ECO:0000313" key="3">
    <source>
        <dbReference type="Proteomes" id="UP000028524"/>
    </source>
</evidence>
<gene>
    <name evidence="2" type="ORF">S40285_03907</name>
</gene>
<reference evidence="2 3" key="1">
    <citation type="journal article" date="2014" name="BMC Genomics">
        <title>Comparative genome sequencing reveals chemotype-specific gene clusters in the toxigenic black mold Stachybotrys.</title>
        <authorList>
            <person name="Semeiks J."/>
            <person name="Borek D."/>
            <person name="Otwinowski Z."/>
            <person name="Grishin N.V."/>
        </authorList>
    </citation>
    <scope>NUCLEOTIDE SEQUENCE [LARGE SCALE GENOMIC DNA]</scope>
    <source>
        <strain evidence="2 3">IBT 40285</strain>
    </source>
</reference>
<organism evidence="2 3">
    <name type="scientific">Stachybotrys chlorohalonatus (strain IBT 40285)</name>
    <dbReference type="NCBI Taxonomy" id="1283841"/>
    <lineage>
        <taxon>Eukaryota</taxon>
        <taxon>Fungi</taxon>
        <taxon>Dikarya</taxon>
        <taxon>Ascomycota</taxon>
        <taxon>Pezizomycotina</taxon>
        <taxon>Sordariomycetes</taxon>
        <taxon>Hypocreomycetidae</taxon>
        <taxon>Hypocreales</taxon>
        <taxon>Stachybotryaceae</taxon>
        <taxon>Stachybotrys</taxon>
    </lineage>
</organism>
<keyword evidence="3" id="KW-1185">Reference proteome</keyword>
<dbReference type="OrthoDB" id="5404599at2759"/>